<proteinExistence type="predicted"/>
<accession>A0ABT3E466</accession>
<dbReference type="Proteomes" id="UP001526225">
    <property type="component" value="Unassembled WGS sequence"/>
</dbReference>
<dbReference type="InterPro" id="IPR014986">
    <property type="entry name" value="XkdN-like"/>
</dbReference>
<reference evidence="1 2" key="1">
    <citation type="submission" date="2022-10" db="EMBL/GenBank/DDBJ databases">
        <title>Weissella fermenti sp. nov., isolated from fermented cabbage.</title>
        <authorList>
            <person name="Lee J.K."/>
            <person name="Baek J.H."/>
            <person name="Choi D.G."/>
            <person name="Kim J.M."/>
            <person name="Jeon C.O."/>
        </authorList>
    </citation>
    <scope>NUCLEOTIDE SEQUENCE [LARGE SCALE GENOMIC DNA]</scope>
    <source>
        <strain evidence="1 2">KACC 18534</strain>
    </source>
</reference>
<evidence type="ECO:0000313" key="1">
    <source>
        <dbReference type="EMBL" id="MCW0953187.1"/>
    </source>
</evidence>
<dbReference type="RefSeq" id="WP_213409609.1">
    <property type="nucleotide sequence ID" value="NZ_CP074441.1"/>
</dbReference>
<comment type="caution">
    <text evidence="1">The sequence shown here is derived from an EMBL/GenBank/DDBJ whole genome shotgun (WGS) entry which is preliminary data.</text>
</comment>
<evidence type="ECO:0008006" key="3">
    <source>
        <dbReference type="Google" id="ProtNLM"/>
    </source>
</evidence>
<dbReference type="Gene3D" id="3.30.2220.30">
    <property type="match status" value="1"/>
</dbReference>
<keyword evidence="2" id="KW-1185">Reference proteome</keyword>
<organism evidence="1 2">
    <name type="scientific">Weissella ceti</name>
    <dbReference type="NCBI Taxonomy" id="759620"/>
    <lineage>
        <taxon>Bacteria</taxon>
        <taxon>Bacillati</taxon>
        <taxon>Bacillota</taxon>
        <taxon>Bacilli</taxon>
        <taxon>Lactobacillales</taxon>
        <taxon>Lactobacillaceae</taxon>
        <taxon>Weissella</taxon>
    </lineage>
</organism>
<dbReference type="InterPro" id="IPR038559">
    <property type="entry name" value="XkdN-like_sf"/>
</dbReference>
<sequence>MAQKSIESFLLKDASVLTETKEIKFSQFEEPFEIRSISATEYKSLEKQATRPVKQNGVMSTQLDQSKFMDLLAVTAITFPDLHEADLQEHFGTTNAADTGRAMLKAGQWAGLYQEISKLSGFDEEPVDDLVEEVKN</sequence>
<dbReference type="Pfam" id="PF08890">
    <property type="entry name" value="Phage_TAC_5"/>
    <property type="match status" value="1"/>
</dbReference>
<evidence type="ECO:0000313" key="2">
    <source>
        <dbReference type="Proteomes" id="UP001526225"/>
    </source>
</evidence>
<dbReference type="EMBL" id="JAOZFE010000003">
    <property type="protein sequence ID" value="MCW0953187.1"/>
    <property type="molecule type" value="Genomic_DNA"/>
</dbReference>
<protein>
    <recommendedName>
        <fullName evidence="3">Phage XkdN-like protein</fullName>
    </recommendedName>
</protein>
<gene>
    <name evidence="1" type="ORF">OIT44_03750</name>
</gene>
<name>A0ABT3E466_9LACO</name>